<keyword evidence="5" id="KW-1185">Reference proteome</keyword>
<protein>
    <submittedName>
        <fullName evidence="4">Putative oxidoreductase</fullName>
    </submittedName>
</protein>
<evidence type="ECO:0000256" key="1">
    <source>
        <dbReference type="ARBA" id="ARBA00006484"/>
    </source>
</evidence>
<evidence type="ECO:0000256" key="2">
    <source>
        <dbReference type="ARBA" id="ARBA00022857"/>
    </source>
</evidence>
<dbReference type="GO" id="GO:0016616">
    <property type="term" value="F:oxidoreductase activity, acting on the CH-OH group of donors, NAD or NADP as acceptor"/>
    <property type="evidence" value="ECO:0007669"/>
    <property type="project" value="TreeGrafter"/>
</dbReference>
<dbReference type="OrthoDB" id="1933717at2759"/>
<dbReference type="GeneID" id="34448308"/>
<keyword evidence="2" id="KW-0521">NADP</keyword>
<reference evidence="4 5" key="1">
    <citation type="journal article" date="2016" name="Genome Biol. Evol.">
        <title>Draft genome sequence of an aflatoxigenic Aspergillus species, A. bombycis.</title>
        <authorList>
            <person name="Moore G.G."/>
            <person name="Mack B.M."/>
            <person name="Beltz S.B."/>
            <person name="Gilbert M.K."/>
        </authorList>
    </citation>
    <scope>NUCLEOTIDE SEQUENCE [LARGE SCALE GENOMIC DNA]</scope>
    <source>
        <strain evidence="5">NRRL 26010</strain>
    </source>
</reference>
<comment type="similarity">
    <text evidence="1">Belongs to the short-chain dehydrogenases/reductases (SDR) family.</text>
</comment>
<dbReference type="CDD" id="cd05233">
    <property type="entry name" value="SDR_c"/>
    <property type="match status" value="1"/>
</dbReference>
<keyword evidence="3" id="KW-0560">Oxidoreductase</keyword>
<dbReference type="InterPro" id="IPR002347">
    <property type="entry name" value="SDR_fam"/>
</dbReference>
<dbReference type="AlphaFoldDB" id="A0A1F8A356"/>
<sequence>MSELDFYYTSAIHHNTYLAINATIHPAPYSKNVFVIGASRGVGRAISIAYATSGVAAIAIAARSCLDNVEEEIKRTAEAAGCSAPRVPKILLDVTDEASVAAAALPVKGALGRLDVLINNAGHCEEWVGFADSKIQDWWMTWEVNVRGPYLLLARCFQ</sequence>
<dbReference type="InterPro" id="IPR036291">
    <property type="entry name" value="NAD(P)-bd_dom_sf"/>
</dbReference>
<dbReference type="Pfam" id="PF00106">
    <property type="entry name" value="adh_short"/>
    <property type="match status" value="1"/>
</dbReference>
<comment type="caution">
    <text evidence="4">The sequence shown here is derived from an EMBL/GenBank/DDBJ whole genome shotgun (WGS) entry which is preliminary data.</text>
</comment>
<evidence type="ECO:0000313" key="5">
    <source>
        <dbReference type="Proteomes" id="UP000179179"/>
    </source>
</evidence>
<evidence type="ECO:0000313" key="4">
    <source>
        <dbReference type="EMBL" id="OGM46156.1"/>
    </source>
</evidence>
<dbReference type="PANTHER" id="PTHR42760">
    <property type="entry name" value="SHORT-CHAIN DEHYDROGENASES/REDUCTASES FAMILY MEMBER"/>
    <property type="match status" value="1"/>
</dbReference>
<evidence type="ECO:0000256" key="3">
    <source>
        <dbReference type="ARBA" id="ARBA00023002"/>
    </source>
</evidence>
<dbReference type="STRING" id="109264.A0A1F8A356"/>
<dbReference type="PRINTS" id="PR00081">
    <property type="entry name" value="GDHRDH"/>
</dbReference>
<accession>A0A1F8A356</accession>
<dbReference type="EMBL" id="LYCR01000034">
    <property type="protein sequence ID" value="OGM46156.1"/>
    <property type="molecule type" value="Genomic_DNA"/>
</dbReference>
<name>A0A1F8A356_9EURO</name>
<dbReference type="SUPFAM" id="SSF51735">
    <property type="entry name" value="NAD(P)-binding Rossmann-fold domains"/>
    <property type="match status" value="1"/>
</dbReference>
<dbReference type="Proteomes" id="UP000179179">
    <property type="component" value="Unassembled WGS sequence"/>
</dbReference>
<dbReference type="Gene3D" id="3.40.50.720">
    <property type="entry name" value="NAD(P)-binding Rossmann-like Domain"/>
    <property type="match status" value="1"/>
</dbReference>
<dbReference type="RefSeq" id="XP_022389873.1">
    <property type="nucleotide sequence ID" value="XM_022532047.1"/>
</dbReference>
<gene>
    <name evidence="4" type="ORF">ABOM_004918</name>
</gene>
<dbReference type="PANTHER" id="PTHR42760:SF37">
    <property type="entry name" value="CLAVALDEHYDE DEHYDROGENASE"/>
    <property type="match status" value="1"/>
</dbReference>
<organism evidence="4 5">
    <name type="scientific">Aspergillus bombycis</name>
    <dbReference type="NCBI Taxonomy" id="109264"/>
    <lineage>
        <taxon>Eukaryota</taxon>
        <taxon>Fungi</taxon>
        <taxon>Dikarya</taxon>
        <taxon>Ascomycota</taxon>
        <taxon>Pezizomycotina</taxon>
        <taxon>Eurotiomycetes</taxon>
        <taxon>Eurotiomycetidae</taxon>
        <taxon>Eurotiales</taxon>
        <taxon>Aspergillaceae</taxon>
        <taxon>Aspergillus</taxon>
    </lineage>
</organism>
<proteinExistence type="inferred from homology"/>